<proteinExistence type="predicted"/>
<evidence type="ECO:0000313" key="1">
    <source>
        <dbReference type="EMBL" id="PQV63314.1"/>
    </source>
</evidence>
<gene>
    <name evidence="1" type="ORF">B1R32_11341</name>
</gene>
<accession>A0A2S8SR79</accession>
<reference evidence="1 2" key="1">
    <citation type="journal article" date="2018" name="Syst. Appl. Microbiol.">
        <title>Abditibacterium utsteinense sp. nov., the first cultivated member of candidate phylum FBP, isolated from ice-free Antarctic soil samples.</title>
        <authorList>
            <person name="Tahon G."/>
            <person name="Tytgat B."/>
            <person name="Lebbe L."/>
            <person name="Carlier A."/>
            <person name="Willems A."/>
        </authorList>
    </citation>
    <scope>NUCLEOTIDE SEQUENCE [LARGE SCALE GENOMIC DNA]</scope>
    <source>
        <strain evidence="1 2">LMG 29911</strain>
    </source>
</reference>
<name>A0A2S8SR79_9BACT</name>
<dbReference type="SUPFAM" id="SSF48452">
    <property type="entry name" value="TPR-like"/>
    <property type="match status" value="1"/>
</dbReference>
<protein>
    <recommendedName>
        <fullName evidence="3">Tetratricopeptide repeat-containing protein</fullName>
    </recommendedName>
</protein>
<sequence length="271" mass="31185">MITRIYFAMSLTLLLWGGFKSSIAAPALTTAPLPTFQGLLGRQWHWINNKWTDNDKPYLQVRSQISPLWRAKRMNRKELKRLKQLSLQRPADNVARFRWAYYTYCFLLLQSNRDSVSGEIGDVSQAFSANPTPNSYQYGRLRFLIACSPGGSAGFPYGNGLYLKQLGERLLRRDTKDERVKTYQIDNLMTGQPQDERKSLRYAQDLVKANPKDASAYITLGWVCQYTYVGRRSKDGRQQAINAYQKALALNKTPGKWRDSALSNIRRLQKI</sequence>
<dbReference type="InterPro" id="IPR011990">
    <property type="entry name" value="TPR-like_helical_dom_sf"/>
</dbReference>
<dbReference type="Gene3D" id="1.25.40.10">
    <property type="entry name" value="Tetratricopeptide repeat domain"/>
    <property type="match status" value="1"/>
</dbReference>
<dbReference type="InParanoid" id="A0A2S8SR79"/>
<evidence type="ECO:0008006" key="3">
    <source>
        <dbReference type="Google" id="ProtNLM"/>
    </source>
</evidence>
<organism evidence="1 2">
    <name type="scientific">Abditibacterium utsteinense</name>
    <dbReference type="NCBI Taxonomy" id="1960156"/>
    <lineage>
        <taxon>Bacteria</taxon>
        <taxon>Pseudomonadati</taxon>
        <taxon>Abditibacteriota</taxon>
        <taxon>Abditibacteriia</taxon>
        <taxon>Abditibacteriales</taxon>
        <taxon>Abditibacteriaceae</taxon>
        <taxon>Abditibacterium</taxon>
    </lineage>
</organism>
<keyword evidence="2" id="KW-1185">Reference proteome</keyword>
<comment type="caution">
    <text evidence="1">The sequence shown here is derived from an EMBL/GenBank/DDBJ whole genome shotgun (WGS) entry which is preliminary data.</text>
</comment>
<dbReference type="Proteomes" id="UP000237684">
    <property type="component" value="Unassembled WGS sequence"/>
</dbReference>
<dbReference type="EMBL" id="NIGF01000013">
    <property type="protein sequence ID" value="PQV63314.1"/>
    <property type="molecule type" value="Genomic_DNA"/>
</dbReference>
<dbReference type="AlphaFoldDB" id="A0A2S8SR79"/>
<evidence type="ECO:0000313" key="2">
    <source>
        <dbReference type="Proteomes" id="UP000237684"/>
    </source>
</evidence>